<accession>A0ABQ9GE25</accession>
<reference evidence="1 2" key="1">
    <citation type="submission" date="2023-02" db="EMBL/GenBank/DDBJ databases">
        <title>LHISI_Scaffold_Assembly.</title>
        <authorList>
            <person name="Stuart O.P."/>
            <person name="Cleave R."/>
            <person name="Magrath M.J.L."/>
            <person name="Mikheyev A.S."/>
        </authorList>
    </citation>
    <scope>NUCLEOTIDE SEQUENCE [LARGE SCALE GENOMIC DNA]</scope>
    <source>
        <strain evidence="1">Daus_M_001</strain>
        <tissue evidence="1">Leg muscle</tissue>
    </source>
</reference>
<protein>
    <submittedName>
        <fullName evidence="1">Uncharacterized protein</fullName>
    </submittedName>
</protein>
<sequence>MAYSSLLPHHLAPAFSTYSSPILLPFSSSRTSTSTYGSHTAAAYSNTGRTIVPYAFSFTSQLTPFSTLPSIPRALLPFATTLSTCFFPPEDPARFPVVPLHNLPIPRYCLPHFHPLALPPEEVPYQSHCPLDRGAFVGRSSQSVTRPVSKTSLSQSGNGYAHIESPATPFLLYVVTQNFSNLRAASSVIIPGIFLRLLRVSASSAEGKRRDCDASKSRRCQLFTGLPEVWQEAAGRIEVGHPSQRRTPFRGQLQRITKLLKPGGGVAFSPRIPALLHVHHTSPASALEISMLGAAQISPLHLNFKSLWRDRANKYTEAVPLMRACPLAVRGRNSRDKPRRLRGGRFVTSAPPLNWIGRRSASVSRLFSTALGVEGGCENFAINSLANKATADTRGGDRYAEIGLGEGGKIQKGEIPSLHPSPLSIRKLEQRTRPEKFASSMPWRLDATVLCTNMPISTAHIGCLLSQWKATIGHRSPGGAKHRVDQWLKLYKRMHFGF</sequence>
<dbReference type="Proteomes" id="UP001159363">
    <property type="component" value="Chromosome 12"/>
</dbReference>
<keyword evidence="2" id="KW-1185">Reference proteome</keyword>
<gene>
    <name evidence="1" type="ORF">PR048_029566</name>
</gene>
<proteinExistence type="predicted"/>
<name>A0ABQ9GE25_9NEOP</name>
<organism evidence="1 2">
    <name type="scientific">Dryococelus australis</name>
    <dbReference type="NCBI Taxonomy" id="614101"/>
    <lineage>
        <taxon>Eukaryota</taxon>
        <taxon>Metazoa</taxon>
        <taxon>Ecdysozoa</taxon>
        <taxon>Arthropoda</taxon>
        <taxon>Hexapoda</taxon>
        <taxon>Insecta</taxon>
        <taxon>Pterygota</taxon>
        <taxon>Neoptera</taxon>
        <taxon>Polyneoptera</taxon>
        <taxon>Phasmatodea</taxon>
        <taxon>Verophasmatodea</taxon>
        <taxon>Anareolatae</taxon>
        <taxon>Phasmatidae</taxon>
        <taxon>Eurycanthinae</taxon>
        <taxon>Dryococelus</taxon>
    </lineage>
</organism>
<evidence type="ECO:0000313" key="1">
    <source>
        <dbReference type="EMBL" id="KAJ8870543.1"/>
    </source>
</evidence>
<comment type="caution">
    <text evidence="1">The sequence shown here is derived from an EMBL/GenBank/DDBJ whole genome shotgun (WGS) entry which is preliminary data.</text>
</comment>
<dbReference type="EMBL" id="JARBHB010000013">
    <property type="protein sequence ID" value="KAJ8870543.1"/>
    <property type="molecule type" value="Genomic_DNA"/>
</dbReference>
<evidence type="ECO:0000313" key="2">
    <source>
        <dbReference type="Proteomes" id="UP001159363"/>
    </source>
</evidence>